<organism evidence="1 2">
    <name type="scientific">Candidatus Campylobacter infans</name>
    <dbReference type="NCBI Taxonomy" id="2561898"/>
    <lineage>
        <taxon>Bacteria</taxon>
        <taxon>Pseudomonadati</taxon>
        <taxon>Campylobacterota</taxon>
        <taxon>Epsilonproteobacteria</taxon>
        <taxon>Campylobacterales</taxon>
        <taxon>Campylobacteraceae</taxon>
        <taxon>Campylobacter</taxon>
    </lineage>
</organism>
<evidence type="ECO:0000313" key="2">
    <source>
        <dbReference type="Proteomes" id="UP000509414"/>
    </source>
</evidence>
<sequence length="421" mass="48840">MNITILGAGISGISAAYHLGLNGKHCVIFEKSDDWGGLCGNFNINGFRFDKFVHLSFADDPYIKELFASQTPLYEHPSLCYNYYKGFWLKHPAQNNLAPLPNDEKVKIITDFISRPKKKAIKSYDEWLICQYGEYFAKNFPFKYTRKYWCQEPSKLETKWIGARMYQPSLEQILKGSFEVQKDNFYYTNFMRYPKNGGFASFFAKCKQDLNINFNKEVIKINPKDKILYFSDNTTQNYDKLISSLPLPYIAQIIDNVPKNVLLAAQALRYTSGFMLSLGFNKPNIPKWLWFYIYDDDILCSRVHSPSLKSPNNAPKGCSSLQAEIYFDCKAKIPDKNLIAKNTIEKLSKMGLFDKSDIILSDIRFEKYANITFDHKIYKNRKIVLDFLAKNGIESIGRFGKWEYLWSHQAFKSGMEVALKF</sequence>
<gene>
    <name evidence="1" type="primary">hemG</name>
    <name evidence="1" type="ORF">CINF_0707</name>
</gene>
<dbReference type="Proteomes" id="UP000509414">
    <property type="component" value="Chromosome"/>
</dbReference>
<dbReference type="GO" id="GO:0008767">
    <property type="term" value="F:UDP-galactopyranose mutase activity"/>
    <property type="evidence" value="ECO:0007669"/>
    <property type="project" value="TreeGrafter"/>
</dbReference>
<evidence type="ECO:0000313" key="1">
    <source>
        <dbReference type="EMBL" id="QLI05228.1"/>
    </source>
</evidence>
<dbReference type="RefSeq" id="WP_179975774.1">
    <property type="nucleotide sequence ID" value="NZ_CP049075.1"/>
</dbReference>
<dbReference type="KEGG" id="cinf:CINF_0707"/>
<accession>A0A7H9CIX9</accession>
<keyword evidence="2" id="KW-1185">Reference proteome</keyword>
<keyword evidence="1" id="KW-0560">Oxidoreductase</keyword>
<dbReference type="GO" id="GO:0005829">
    <property type="term" value="C:cytosol"/>
    <property type="evidence" value="ECO:0007669"/>
    <property type="project" value="TreeGrafter"/>
</dbReference>
<dbReference type="EC" id="1.3.5.3" evidence="1"/>
<dbReference type="Pfam" id="PF13450">
    <property type="entry name" value="NAD_binding_8"/>
    <property type="match status" value="1"/>
</dbReference>
<dbReference type="PANTHER" id="PTHR21197:SF0">
    <property type="entry name" value="UDP-GALACTOPYRANOSE MUTASE"/>
    <property type="match status" value="1"/>
</dbReference>
<dbReference type="AlphaFoldDB" id="A0A7H9CIX9"/>
<name>A0A7H9CIX9_9BACT</name>
<dbReference type="EMBL" id="CP049075">
    <property type="protein sequence ID" value="QLI05228.1"/>
    <property type="molecule type" value="Genomic_DNA"/>
</dbReference>
<dbReference type="PANTHER" id="PTHR21197">
    <property type="entry name" value="UDP-GALACTOPYRANOSE MUTASE"/>
    <property type="match status" value="1"/>
</dbReference>
<dbReference type="GO" id="GO:0004729">
    <property type="term" value="F:oxygen-dependent protoporphyrinogen oxidase activity"/>
    <property type="evidence" value="ECO:0007669"/>
    <property type="project" value="UniProtKB-EC"/>
</dbReference>
<proteinExistence type="predicted"/>
<dbReference type="InterPro" id="IPR036188">
    <property type="entry name" value="FAD/NAD-bd_sf"/>
</dbReference>
<dbReference type="EC" id="1.3.3.4" evidence="1"/>
<dbReference type="Gene3D" id="3.50.50.60">
    <property type="entry name" value="FAD/NAD(P)-binding domain"/>
    <property type="match status" value="1"/>
</dbReference>
<dbReference type="GO" id="GO:0050660">
    <property type="term" value="F:flavin adenine dinucleotide binding"/>
    <property type="evidence" value="ECO:0007669"/>
    <property type="project" value="TreeGrafter"/>
</dbReference>
<dbReference type="SUPFAM" id="SSF51905">
    <property type="entry name" value="FAD/NAD(P)-binding domain"/>
    <property type="match status" value="1"/>
</dbReference>
<reference evidence="1 2" key="1">
    <citation type="submission" date="2020-02" db="EMBL/GenBank/DDBJ databases">
        <title>Complete genome sequence of the novel Campylobacter species Candidatus Campylobacter infans.</title>
        <authorList>
            <person name="Duim B."/>
            <person name="Zomer A."/>
            <person name="van der Graaf L."/>
            <person name="Wagenaar J."/>
        </authorList>
    </citation>
    <scope>NUCLEOTIDE SEQUENCE [LARGE SCALE GENOMIC DNA]</scope>
    <source>
        <strain evidence="1 2">19S00001</strain>
    </source>
</reference>
<protein>
    <submittedName>
        <fullName evidence="1">Protoporphyrinogen oxidase</fullName>
        <ecNumber evidence="1">1.3.3.4</ecNumber>
        <ecNumber evidence="1">1.3.5.3</ecNumber>
    </submittedName>
</protein>